<dbReference type="Pfam" id="PF01636">
    <property type="entry name" value="APH"/>
    <property type="match status" value="1"/>
</dbReference>
<name>A0A841SP99_9ACTN</name>
<dbReference type="Gene3D" id="3.30.200.20">
    <property type="entry name" value="Phosphorylase Kinase, domain 1"/>
    <property type="match status" value="1"/>
</dbReference>
<keyword evidence="2" id="KW-0418">Kinase</keyword>
<evidence type="ECO:0000259" key="1">
    <source>
        <dbReference type="Pfam" id="PF01636"/>
    </source>
</evidence>
<dbReference type="GO" id="GO:0016301">
    <property type="term" value="F:kinase activity"/>
    <property type="evidence" value="ECO:0007669"/>
    <property type="project" value="UniProtKB-KW"/>
</dbReference>
<dbReference type="InterPro" id="IPR011009">
    <property type="entry name" value="Kinase-like_dom_sf"/>
</dbReference>
<dbReference type="SUPFAM" id="SSF56112">
    <property type="entry name" value="Protein kinase-like (PK-like)"/>
    <property type="match status" value="1"/>
</dbReference>
<feature type="domain" description="Aminoglycoside phosphotransferase" evidence="1">
    <location>
        <begin position="30"/>
        <end position="249"/>
    </location>
</feature>
<dbReference type="AlphaFoldDB" id="A0A841SP99"/>
<dbReference type="InterPro" id="IPR002575">
    <property type="entry name" value="Aminoglycoside_PTrfase"/>
</dbReference>
<comment type="caution">
    <text evidence="2">The sequence shown here is derived from an EMBL/GenBank/DDBJ whole genome shotgun (WGS) entry which is preliminary data.</text>
</comment>
<accession>A0A841SP99</accession>
<proteinExistence type="predicted"/>
<evidence type="ECO:0000313" key="3">
    <source>
        <dbReference type="Proteomes" id="UP000553957"/>
    </source>
</evidence>
<dbReference type="PANTHER" id="PTHR21310:SF42">
    <property type="entry name" value="BIFUNCTIONAL AAC_APH"/>
    <property type="match status" value="1"/>
</dbReference>
<dbReference type="RefSeq" id="WP_202886355.1">
    <property type="nucleotide sequence ID" value="NZ_BAAAGT010000014.1"/>
</dbReference>
<keyword evidence="2" id="KW-0808">Transferase</keyword>
<dbReference type="CDD" id="cd05155">
    <property type="entry name" value="APH_ChoK_like_1"/>
    <property type="match status" value="1"/>
</dbReference>
<gene>
    <name evidence="2" type="ORF">HNR71_006742</name>
</gene>
<sequence length="293" mass="32134">MTRLTRVELTESLIRTLLTEQHPDLAHLPLREVVGGWDNQMWRLGEDLAVRLPRTPRAPELLQRERNWLPTLAERLPLPIPTPVRLGEPSERFPSPWLITQWVPGEPADREFITADESGTALADFLRALHVPAPADVPQEARGGLMRQESIEHFAGSIEPSTAVRDIWADAVAAPAWDGPAVWVHSDLHPANLVVADGRLAGVIDFGDVGAGDPAVDISAAWVLLPDGAAKRFFAAYPMDEATFRRARGWAAFRALFVLAMAVNGERGLAGGKPTWRPAGEAAMERVLGRSTR</sequence>
<dbReference type="InterPro" id="IPR051678">
    <property type="entry name" value="AGP_Transferase"/>
</dbReference>
<protein>
    <submittedName>
        <fullName evidence="2">Aminoglycoside phosphotransferase (APT) family kinase protein</fullName>
    </submittedName>
</protein>
<reference evidence="2 3" key="1">
    <citation type="submission" date="2020-08" db="EMBL/GenBank/DDBJ databases">
        <title>Sequencing the genomes of 1000 actinobacteria strains.</title>
        <authorList>
            <person name="Klenk H.-P."/>
        </authorList>
    </citation>
    <scope>NUCLEOTIDE SEQUENCE [LARGE SCALE GENOMIC DNA]</scope>
    <source>
        <strain evidence="2 3">DSM 15626</strain>
    </source>
</reference>
<organism evidence="2 3">
    <name type="scientific">Kribbella sandramycini</name>
    <dbReference type="NCBI Taxonomy" id="60450"/>
    <lineage>
        <taxon>Bacteria</taxon>
        <taxon>Bacillati</taxon>
        <taxon>Actinomycetota</taxon>
        <taxon>Actinomycetes</taxon>
        <taxon>Propionibacteriales</taxon>
        <taxon>Kribbellaceae</taxon>
        <taxon>Kribbella</taxon>
    </lineage>
</organism>
<dbReference type="EMBL" id="JACHKF010000001">
    <property type="protein sequence ID" value="MBB6571105.1"/>
    <property type="molecule type" value="Genomic_DNA"/>
</dbReference>
<dbReference type="Gene3D" id="3.90.1200.10">
    <property type="match status" value="1"/>
</dbReference>
<evidence type="ECO:0000313" key="2">
    <source>
        <dbReference type="EMBL" id="MBB6571105.1"/>
    </source>
</evidence>
<dbReference type="PANTHER" id="PTHR21310">
    <property type="entry name" value="AMINOGLYCOSIDE PHOSPHOTRANSFERASE-RELATED-RELATED"/>
    <property type="match status" value="1"/>
</dbReference>
<dbReference type="Proteomes" id="UP000553957">
    <property type="component" value="Unassembled WGS sequence"/>
</dbReference>